<name>A0A0C2MXZ7_THEKT</name>
<comment type="caution">
    <text evidence="1">The sequence shown here is derived from an EMBL/GenBank/DDBJ whole genome shotgun (WGS) entry which is preliminary data.</text>
</comment>
<keyword evidence="2" id="KW-1185">Reference proteome</keyword>
<proteinExistence type="predicted"/>
<accession>A0A0C2MXZ7</accession>
<dbReference type="EMBL" id="JWZT01001355">
    <property type="protein sequence ID" value="KII72181.1"/>
    <property type="molecule type" value="Genomic_DNA"/>
</dbReference>
<organism evidence="1 2">
    <name type="scientific">Thelohanellus kitauei</name>
    <name type="common">Myxosporean</name>
    <dbReference type="NCBI Taxonomy" id="669202"/>
    <lineage>
        <taxon>Eukaryota</taxon>
        <taxon>Metazoa</taxon>
        <taxon>Cnidaria</taxon>
        <taxon>Myxozoa</taxon>
        <taxon>Myxosporea</taxon>
        <taxon>Bivalvulida</taxon>
        <taxon>Platysporina</taxon>
        <taxon>Myxobolidae</taxon>
        <taxon>Thelohanellus</taxon>
    </lineage>
</organism>
<reference evidence="1 2" key="1">
    <citation type="journal article" date="2014" name="Genome Biol. Evol.">
        <title>The genome of the myxosporean Thelohanellus kitauei shows adaptations to nutrient acquisition within its fish host.</title>
        <authorList>
            <person name="Yang Y."/>
            <person name="Xiong J."/>
            <person name="Zhou Z."/>
            <person name="Huo F."/>
            <person name="Miao W."/>
            <person name="Ran C."/>
            <person name="Liu Y."/>
            <person name="Zhang J."/>
            <person name="Feng J."/>
            <person name="Wang M."/>
            <person name="Wang M."/>
            <person name="Wang L."/>
            <person name="Yao B."/>
        </authorList>
    </citation>
    <scope>NUCLEOTIDE SEQUENCE [LARGE SCALE GENOMIC DNA]</scope>
    <source>
        <strain evidence="1">Wuqing</strain>
    </source>
</reference>
<dbReference type="Proteomes" id="UP000031668">
    <property type="component" value="Unassembled WGS sequence"/>
</dbReference>
<dbReference type="AlphaFoldDB" id="A0A0C2MXZ7"/>
<protein>
    <submittedName>
        <fullName evidence="1">Uncharacterized protein</fullName>
    </submittedName>
</protein>
<gene>
    <name evidence="1" type="ORF">RF11_14350</name>
</gene>
<sequence length="115" mass="13440">MNNFLTIKKHRKGIIRTKQDIVKICSAVPDHILSEFLVGYPTKRSINTPKIMWPVLYDFYLQHSSNIAIVNGDKGVRIVFNLNKDYNKMGYDIIERFKFQKISPSEVSDRITHIK</sequence>
<evidence type="ECO:0000313" key="2">
    <source>
        <dbReference type="Proteomes" id="UP000031668"/>
    </source>
</evidence>
<evidence type="ECO:0000313" key="1">
    <source>
        <dbReference type="EMBL" id="KII72181.1"/>
    </source>
</evidence>